<keyword evidence="3" id="KW-0808">Transferase</keyword>
<feature type="region of interest" description="Disordered" evidence="11">
    <location>
        <begin position="1342"/>
        <end position="1402"/>
    </location>
</feature>
<evidence type="ECO:0000313" key="14">
    <source>
        <dbReference type="Proteomes" id="UP000008743"/>
    </source>
</evidence>
<dbReference type="PROSITE" id="PS51424">
    <property type="entry name" value="ROC"/>
    <property type="match status" value="1"/>
</dbReference>
<dbReference type="InterPro" id="IPR032675">
    <property type="entry name" value="LRR_dom_sf"/>
</dbReference>
<dbReference type="Gene3D" id="3.80.10.10">
    <property type="entry name" value="Ribonuclease Inhibitor"/>
    <property type="match status" value="3"/>
</dbReference>
<keyword evidence="7" id="KW-0067">ATP-binding</keyword>
<evidence type="ECO:0000256" key="9">
    <source>
        <dbReference type="ARBA" id="ARBA00047899"/>
    </source>
</evidence>
<dbReference type="PRINTS" id="PR00449">
    <property type="entry name" value="RASTRNSFRMNG"/>
</dbReference>
<dbReference type="Gene3D" id="3.30.310.200">
    <property type="match status" value="1"/>
</dbReference>
<dbReference type="eggNOG" id="KOG0619">
    <property type="taxonomic scope" value="Eukaryota"/>
</dbReference>
<dbReference type="PANTHER" id="PTHR47679:SF2">
    <property type="entry name" value="C-TERMINAL OF ROC (COR) DOMAIN-CONTAINING PROTEIN"/>
    <property type="match status" value="1"/>
</dbReference>
<evidence type="ECO:0000256" key="11">
    <source>
        <dbReference type="SAM" id="MobiDB-lite"/>
    </source>
</evidence>
<dbReference type="Gene3D" id="3.40.50.300">
    <property type="entry name" value="P-loop containing nucleotide triphosphate hydrolases"/>
    <property type="match status" value="1"/>
</dbReference>
<dbReference type="PROSITE" id="PS51419">
    <property type="entry name" value="RAB"/>
    <property type="match status" value="1"/>
</dbReference>
<feature type="domain" description="Roc" evidence="12">
    <location>
        <begin position="417"/>
        <end position="610"/>
    </location>
</feature>
<dbReference type="PANTHER" id="PTHR47679">
    <property type="entry name" value="PROTEIN TORNADO 1"/>
    <property type="match status" value="1"/>
</dbReference>
<dbReference type="EC" id="2.7.11.1" evidence="1"/>
<dbReference type="SMART" id="SM00175">
    <property type="entry name" value="RAB"/>
    <property type="match status" value="1"/>
</dbReference>
<evidence type="ECO:0000313" key="13">
    <source>
        <dbReference type="EMBL" id="KJE90829.1"/>
    </source>
</evidence>
<evidence type="ECO:0000256" key="8">
    <source>
        <dbReference type="ARBA" id="ARBA00023134"/>
    </source>
</evidence>
<reference evidence="14" key="1">
    <citation type="submission" date="2011-02" db="EMBL/GenBank/DDBJ databases">
        <title>The Genome Sequence of Capsaspora owczarzaki ATCC 30864.</title>
        <authorList>
            <person name="Russ C."/>
            <person name="Cuomo C."/>
            <person name="Burger G."/>
            <person name="Gray M.W."/>
            <person name="Holland P.W.H."/>
            <person name="King N."/>
            <person name="Lang F.B.F."/>
            <person name="Roger A.J."/>
            <person name="Ruiz-Trillo I."/>
            <person name="Young S.K."/>
            <person name="Zeng Q."/>
            <person name="Gargeya S."/>
            <person name="Alvarado L."/>
            <person name="Berlin A."/>
            <person name="Chapman S.B."/>
            <person name="Chen Z."/>
            <person name="Freedman E."/>
            <person name="Gellesch M."/>
            <person name="Goldberg J."/>
            <person name="Griggs A."/>
            <person name="Gujja S."/>
            <person name="Heilman E."/>
            <person name="Heiman D."/>
            <person name="Howarth C."/>
            <person name="Mehta T."/>
            <person name="Neiman D."/>
            <person name="Pearson M."/>
            <person name="Roberts A."/>
            <person name="Saif S."/>
            <person name="Shea T."/>
            <person name="Shenoy N."/>
            <person name="Sisk P."/>
            <person name="Stolte C."/>
            <person name="Sykes S."/>
            <person name="White J."/>
            <person name="Yandava C."/>
            <person name="Haas B."/>
            <person name="Nusbaum C."/>
            <person name="Birren B."/>
        </authorList>
    </citation>
    <scope>NUCLEOTIDE SEQUENCE</scope>
    <source>
        <strain evidence="14">ATCC 30864</strain>
    </source>
</reference>
<dbReference type="InterPro" id="IPR001611">
    <property type="entry name" value="Leu-rich_rpt"/>
</dbReference>
<keyword evidence="4" id="KW-0677">Repeat</keyword>
<dbReference type="SMART" id="SM00368">
    <property type="entry name" value="LRR_RI"/>
    <property type="match status" value="9"/>
</dbReference>
<evidence type="ECO:0000256" key="10">
    <source>
        <dbReference type="ARBA" id="ARBA00048679"/>
    </source>
</evidence>
<evidence type="ECO:0000256" key="3">
    <source>
        <dbReference type="ARBA" id="ARBA00022679"/>
    </source>
</evidence>
<protein>
    <recommendedName>
        <fullName evidence="1">non-specific serine/threonine protein kinase</fullName>
        <ecNumber evidence="1">2.7.11.1</ecNumber>
    </recommendedName>
</protein>
<keyword evidence="14" id="KW-1185">Reference proteome</keyword>
<dbReference type="STRING" id="595528.A0A0D2X1H7"/>
<evidence type="ECO:0000256" key="5">
    <source>
        <dbReference type="ARBA" id="ARBA00022741"/>
    </source>
</evidence>
<dbReference type="Pfam" id="PF13516">
    <property type="entry name" value="LRR_6"/>
    <property type="match status" value="7"/>
</dbReference>
<dbReference type="GO" id="GO:0004674">
    <property type="term" value="F:protein serine/threonine kinase activity"/>
    <property type="evidence" value="ECO:0007669"/>
    <property type="project" value="UniProtKB-KW"/>
</dbReference>
<evidence type="ECO:0000256" key="4">
    <source>
        <dbReference type="ARBA" id="ARBA00022737"/>
    </source>
</evidence>
<accession>A0A0D2X1H7</accession>
<dbReference type="Pfam" id="PF08477">
    <property type="entry name" value="Roc"/>
    <property type="match status" value="1"/>
</dbReference>
<evidence type="ECO:0000259" key="12">
    <source>
        <dbReference type="PROSITE" id="PS51424"/>
    </source>
</evidence>
<evidence type="ECO:0000256" key="7">
    <source>
        <dbReference type="ARBA" id="ARBA00022840"/>
    </source>
</evidence>
<name>A0A0D2X1H7_CAPO3</name>
<dbReference type="EMBL" id="KE346362">
    <property type="protein sequence ID" value="KJE90829.1"/>
    <property type="molecule type" value="Genomic_DNA"/>
</dbReference>
<keyword evidence="2" id="KW-0723">Serine/threonine-protein kinase</keyword>
<dbReference type="Gene3D" id="3.30.70.1390">
    <property type="entry name" value="ROC domain from the Parkinson's disease-associated leucine-rich repeat kinase 2"/>
    <property type="match status" value="1"/>
</dbReference>
<dbReference type="Pfam" id="PF16095">
    <property type="entry name" value="COR-A"/>
    <property type="match status" value="1"/>
</dbReference>
<proteinExistence type="predicted"/>
<dbReference type="InterPro" id="IPR057263">
    <property type="entry name" value="COR-B"/>
</dbReference>
<dbReference type="Proteomes" id="UP000008743">
    <property type="component" value="Unassembled WGS sequence"/>
</dbReference>
<gene>
    <name evidence="13" type="ORF">CAOG_002071</name>
</gene>
<dbReference type="InParanoid" id="A0A0D2X1H7"/>
<sequence length="1402" mass="154079">MEHSTNRLFAHILIFRSGIMTDQEMTATQRELYEQVQNASGTLSIQRQQIGQAEALAIARALEVNQRLTKLSLRWNEIDETGANAIAEALRENATLTQLDLHNNQIGASGARAIAEALRVNKTLTQLDLHNNQIGAAGASAIAEALTVNGTLTQLGLSSNGIGVGGANAIAVALRENATLTQLDLHNNRIGDDGAEALAEVLKVNATLIQLHLRTTWMSNSGAQAIAKALIVNSRLSELDLYDNHIGDDAKQAIAKALLFNSTMKGLDLDIDRQTKPSADLFLQLTKLREAINESSGTKDLDLSGLQVAPYLQTILQGVQTTRIVKLWLNKCQLGDAECQVIATELRLNTSLTSLELTDNQIGDAGALSISEALRENKTLQSLNLTNNQIGYVEETVLRHRVNQQFQLRIDDQRRSGSVRCQEVRVVVLGDPSVGKTSLVRGIADGYVRQAFSNVFNLAKSTDGIDISTVVLREKGESPMILIIWDFAGQEVYLVSHQFFLRERTVYLVLFDAREELSLNSRLAFWLRSLHACVPNADIILVGTHIDDPSYTSERQQEQHHNLANLLNTLQESSVSFNVRSTFYINARNSTGAPSMPELKTALFQAGQKMPFYNQPVDGRYLQFRDSLRKQADQLAAEKKPPLCRWHEIVKLGQSQNLSGQAIDEFMQLMRFQGWLVFHRLANSATPGTSNVPALQPATLLASLDDIVILNPQWFTKTVLTGVITQKPQDRWVKDGIVTRENLLRNAWKGIDSTICDQFVLLLQRYELLYKMSDADHPGADSASSAGTRYVIPSYLPAYKSDPSRWSLKPAAGEPHEVAIVMETKFLLEGFFARLVVRFHERQFSLTAWKDAVLVNYGGPRALLRVHRNDSNVRLEFTARGQHPEKLLPTLIEILDKLSSDWYPGISWETYLRCPMQVPHDKPCRWLLRPQVRDAVIDKMKNLSCSHTHITFPKEEWLPVLHSLLQRRLNAVSQPTPEDVEALRQLKQQPAPASEIQTAATQVASLVAAQLIASGTQTLQEVGAATIHSVREVKKQLTSSGVQQLQNIAAQSAQDLQRFNRALDGIIESISTAVKSDPVACDRLILSTVLRRIDELAKALDSRFDAAESLQQEQKDEIARFFTSQVQMQLDLLDKPCPLLFVVVPPPKKWHSKLTDLYKSSHTAHLLCAHMGTNSQPEWHRIDHHPGYAIEDLPRWLRDYGSRVRSLLRLVRPFLKLASLAGAPNVTGAVDSAINALQDPLKALPYLQRLLDHADQKNGSSAKGEQPAHASAVSSETDEYKSFAGLERAVVLSTGEVRWVCPKHAQDPIYCTSSFSSSSFAGNAPSSSSSINVASSSSAAFSISSNSNSNAPSSSSAGTSSNTPSIAAPGNGTGNSSVGNAASSSSNVNVASSSSAPSASTP</sequence>
<comment type="catalytic activity">
    <reaction evidence="9">
        <text>L-threonyl-[protein] + ATP = O-phospho-L-threonyl-[protein] + ADP + H(+)</text>
        <dbReference type="Rhea" id="RHEA:46608"/>
        <dbReference type="Rhea" id="RHEA-COMP:11060"/>
        <dbReference type="Rhea" id="RHEA-COMP:11605"/>
        <dbReference type="ChEBI" id="CHEBI:15378"/>
        <dbReference type="ChEBI" id="CHEBI:30013"/>
        <dbReference type="ChEBI" id="CHEBI:30616"/>
        <dbReference type="ChEBI" id="CHEBI:61977"/>
        <dbReference type="ChEBI" id="CHEBI:456216"/>
        <dbReference type="EC" id="2.7.11.1"/>
    </reaction>
</comment>
<evidence type="ECO:0000256" key="2">
    <source>
        <dbReference type="ARBA" id="ARBA00022527"/>
    </source>
</evidence>
<dbReference type="SUPFAM" id="SSF52540">
    <property type="entry name" value="P-loop containing nucleoside triphosphate hydrolases"/>
    <property type="match status" value="1"/>
</dbReference>
<keyword evidence="5" id="KW-0547">Nucleotide-binding</keyword>
<dbReference type="Pfam" id="PF25497">
    <property type="entry name" value="COR-B"/>
    <property type="match status" value="1"/>
</dbReference>
<evidence type="ECO:0000256" key="1">
    <source>
        <dbReference type="ARBA" id="ARBA00012513"/>
    </source>
</evidence>
<comment type="catalytic activity">
    <reaction evidence="10">
        <text>L-seryl-[protein] + ATP = O-phospho-L-seryl-[protein] + ADP + H(+)</text>
        <dbReference type="Rhea" id="RHEA:17989"/>
        <dbReference type="Rhea" id="RHEA-COMP:9863"/>
        <dbReference type="Rhea" id="RHEA-COMP:11604"/>
        <dbReference type="ChEBI" id="CHEBI:15378"/>
        <dbReference type="ChEBI" id="CHEBI:29999"/>
        <dbReference type="ChEBI" id="CHEBI:30616"/>
        <dbReference type="ChEBI" id="CHEBI:83421"/>
        <dbReference type="ChEBI" id="CHEBI:456216"/>
        <dbReference type="EC" id="2.7.11.1"/>
    </reaction>
</comment>
<keyword evidence="8" id="KW-0342">GTP-binding</keyword>
<dbReference type="InterPro" id="IPR032171">
    <property type="entry name" value="COR-A"/>
</dbReference>
<dbReference type="eggNOG" id="KOG4308">
    <property type="taxonomic scope" value="Eukaryota"/>
</dbReference>
<dbReference type="GO" id="GO:0005524">
    <property type="term" value="F:ATP binding"/>
    <property type="evidence" value="ECO:0007669"/>
    <property type="project" value="UniProtKB-KW"/>
</dbReference>
<feature type="region of interest" description="Disordered" evidence="11">
    <location>
        <begin position="1255"/>
        <end position="1274"/>
    </location>
</feature>
<organism evidence="13 14">
    <name type="scientific">Capsaspora owczarzaki (strain ATCC 30864)</name>
    <dbReference type="NCBI Taxonomy" id="595528"/>
    <lineage>
        <taxon>Eukaryota</taxon>
        <taxon>Filasterea</taxon>
        <taxon>Capsaspora</taxon>
    </lineage>
</organism>
<dbReference type="InterPro" id="IPR020859">
    <property type="entry name" value="ROC"/>
</dbReference>
<keyword evidence="6" id="KW-0418">Kinase</keyword>
<evidence type="ECO:0000256" key="6">
    <source>
        <dbReference type="ARBA" id="ARBA00022777"/>
    </source>
</evidence>
<dbReference type="PhylomeDB" id="A0A0D2X1H7"/>
<dbReference type="SUPFAM" id="SSF52047">
    <property type="entry name" value="RNI-like"/>
    <property type="match status" value="2"/>
</dbReference>
<dbReference type="InterPro" id="IPR027417">
    <property type="entry name" value="P-loop_NTPase"/>
</dbReference>